<evidence type="ECO:0000256" key="2">
    <source>
        <dbReference type="ARBA" id="ARBA00022481"/>
    </source>
</evidence>
<evidence type="ECO:0000313" key="5">
    <source>
        <dbReference type="EMBL" id="KAF6024580.1"/>
    </source>
</evidence>
<dbReference type="InterPro" id="IPR050057">
    <property type="entry name" value="Prokaryotic/Mito_RF"/>
</dbReference>
<keyword evidence="6" id="KW-1185">Reference proteome</keyword>
<dbReference type="InterPro" id="IPR000352">
    <property type="entry name" value="Pep_chain_release_fac_I"/>
</dbReference>
<organism evidence="5 6">
    <name type="scientific">Bugula neritina</name>
    <name type="common">Brown bryozoan</name>
    <name type="synonym">Sertularia neritina</name>
    <dbReference type="NCBI Taxonomy" id="10212"/>
    <lineage>
        <taxon>Eukaryota</taxon>
        <taxon>Metazoa</taxon>
        <taxon>Spiralia</taxon>
        <taxon>Lophotrochozoa</taxon>
        <taxon>Bryozoa</taxon>
        <taxon>Gymnolaemata</taxon>
        <taxon>Cheilostomatida</taxon>
        <taxon>Flustrina</taxon>
        <taxon>Buguloidea</taxon>
        <taxon>Bugulidae</taxon>
        <taxon>Bugula</taxon>
    </lineage>
</organism>
<dbReference type="GO" id="GO:0003747">
    <property type="term" value="F:translation release factor activity"/>
    <property type="evidence" value="ECO:0007669"/>
    <property type="project" value="InterPro"/>
</dbReference>
<keyword evidence="3" id="KW-0648">Protein biosynthesis</keyword>
<protein>
    <submittedName>
        <fullName evidence="5">MTRF1L</fullName>
    </submittedName>
</protein>
<dbReference type="InterPro" id="IPR045853">
    <property type="entry name" value="Pep_chain_release_fac_I_sf"/>
</dbReference>
<evidence type="ECO:0000259" key="4">
    <source>
        <dbReference type="PROSITE" id="PS00745"/>
    </source>
</evidence>
<dbReference type="GO" id="GO:0005737">
    <property type="term" value="C:cytoplasm"/>
    <property type="evidence" value="ECO:0007669"/>
    <property type="project" value="UniProtKB-ARBA"/>
</dbReference>
<comment type="caution">
    <text evidence="5">The sequence shown here is derived from an EMBL/GenBank/DDBJ whole genome shotgun (WGS) entry which is preliminary data.</text>
</comment>
<evidence type="ECO:0000256" key="3">
    <source>
        <dbReference type="ARBA" id="ARBA00022917"/>
    </source>
</evidence>
<dbReference type="EMBL" id="VXIV02002559">
    <property type="protein sequence ID" value="KAF6024580.1"/>
    <property type="molecule type" value="Genomic_DNA"/>
</dbReference>
<dbReference type="FunFam" id="3.30.160.20:FF:000004">
    <property type="entry name" value="Peptide chain release factor 1"/>
    <property type="match status" value="1"/>
</dbReference>
<name>A0A7J7JEC2_BUGNE</name>
<dbReference type="Gene3D" id="3.30.70.1660">
    <property type="match status" value="1"/>
</dbReference>
<evidence type="ECO:0000256" key="1">
    <source>
        <dbReference type="ARBA" id="ARBA00010835"/>
    </source>
</evidence>
<sequence length="419" mass="47714">MKMDKLLLRFCQRPRFLQSLLKPAVSVSTYSSTSSVAKDSKFKQYLSDLLGDYHRLNAQAMTSKLDGNSRRKLLQITEAAKLFCRADYISLSMQCEEVKKSESDVEEINLAMEMEEDESMKKLMRDEKKALLESQQQLYSDIINYCVPALETDELTDVLLEVHAGVGGVEAGLFTYDLYCMYERLCMSQGWRYSVTHLQEMESTSSSKSINKVQLQISGHQAYKLLKFESGIHRVQRVPATERSGRMHTSTSVVVVLPKPQNIHIEIDKKDLKIDVFRSRGGGGQSVNTTDSAVRITHLPTGTVVECQQDRSQIKNKKLALEELKSRLYGKQLSEQQANTSHMRRLQIGGANRNEKIRTYNYPQDRVTDHRVKVTLAGVSSLLAGDSVLVDFLYKLAELDKHDRLVQWLNELQLQHQPS</sequence>
<dbReference type="OrthoDB" id="2019491at2759"/>
<dbReference type="Gene3D" id="3.30.160.20">
    <property type="match status" value="1"/>
</dbReference>
<keyword evidence="2" id="KW-0488">Methylation</keyword>
<dbReference type="PANTHER" id="PTHR43804:SF7">
    <property type="entry name" value="LD18447P"/>
    <property type="match status" value="1"/>
</dbReference>
<dbReference type="PROSITE" id="PS00745">
    <property type="entry name" value="RF_PROK_I"/>
    <property type="match status" value="1"/>
</dbReference>
<dbReference type="PANTHER" id="PTHR43804">
    <property type="entry name" value="LD18447P"/>
    <property type="match status" value="1"/>
</dbReference>
<proteinExistence type="inferred from homology"/>
<evidence type="ECO:0000313" key="6">
    <source>
        <dbReference type="Proteomes" id="UP000593567"/>
    </source>
</evidence>
<dbReference type="AlphaFoldDB" id="A0A7J7JEC2"/>
<feature type="domain" description="Prokaryotic-type class I peptide chain release factors" evidence="4">
    <location>
        <begin position="278"/>
        <end position="294"/>
    </location>
</feature>
<dbReference type="Pfam" id="PF00472">
    <property type="entry name" value="RF-1"/>
    <property type="match status" value="1"/>
</dbReference>
<dbReference type="SMART" id="SM00937">
    <property type="entry name" value="PCRF"/>
    <property type="match status" value="1"/>
</dbReference>
<dbReference type="SUPFAM" id="SSF75620">
    <property type="entry name" value="Release factor"/>
    <property type="match status" value="1"/>
</dbReference>
<comment type="similarity">
    <text evidence="1">Belongs to the prokaryotic/mitochondrial release factor family.</text>
</comment>
<dbReference type="Pfam" id="PF03462">
    <property type="entry name" value="PCRF"/>
    <property type="match status" value="1"/>
</dbReference>
<reference evidence="5" key="1">
    <citation type="submission" date="2020-06" db="EMBL/GenBank/DDBJ databases">
        <title>Draft genome of Bugula neritina, a colonial animal packing powerful symbionts and potential medicines.</title>
        <authorList>
            <person name="Rayko M."/>
        </authorList>
    </citation>
    <scope>NUCLEOTIDE SEQUENCE [LARGE SCALE GENOMIC DNA]</scope>
    <source>
        <strain evidence="5">Kwan_BN1</strain>
    </source>
</reference>
<dbReference type="InterPro" id="IPR005139">
    <property type="entry name" value="PCRF"/>
</dbReference>
<accession>A0A7J7JEC2</accession>
<gene>
    <name evidence="5" type="ORF">EB796_017140</name>
</gene>
<dbReference type="Proteomes" id="UP000593567">
    <property type="component" value="Unassembled WGS sequence"/>
</dbReference>